<dbReference type="EMBL" id="KU356480">
    <property type="protein sequence ID" value="ANS55720.1"/>
    <property type="molecule type" value="Genomic_DNA"/>
</dbReference>
<protein>
    <submittedName>
        <fullName evidence="1">5'-deoxynucleotidase</fullName>
    </submittedName>
</protein>
<organism evidence="1">
    <name type="scientific">Vibrio parahaemolyticus</name>
    <dbReference type="NCBI Taxonomy" id="670"/>
    <lineage>
        <taxon>Bacteria</taxon>
        <taxon>Pseudomonadati</taxon>
        <taxon>Pseudomonadota</taxon>
        <taxon>Gammaproteobacteria</taxon>
        <taxon>Vibrionales</taxon>
        <taxon>Vibrionaceae</taxon>
        <taxon>Vibrio</taxon>
    </lineage>
</organism>
<dbReference type="SUPFAM" id="SSF109604">
    <property type="entry name" value="HD-domain/PDEase-like"/>
    <property type="match status" value="1"/>
</dbReference>
<sequence>MNSITNTTNSSGYLALALRQRLIKRWSLMHCVWEENDLEHVSVVALLALMAGHLANNRGKNVNIQRMMAHGLVHDQAEILASDLVQSVKYATPEMADAYSKIESAAQEQLISTIPDELREVMASYFEISGYERGLTKACDTYSAYIKATQEVAAGNHLEFGDALKKIEAIVDDLRREFEEIDLIHQYFSDGFDKSVDALLGK</sequence>
<reference evidence="1" key="1">
    <citation type="journal article" date="2016" name="Antimicrob. Agents Chemother.">
        <title>Genetic Characterization of a blaVEB-2-carrying plasmid in Vibrio parahaemolyticus.</title>
        <authorList>
            <person name="Li R."/>
            <person name="Ye L."/>
            <person name="Zheng Z."/>
            <person name="Chan E.W."/>
            <person name="Chen S."/>
        </authorList>
    </citation>
    <scope>NUCLEOTIDE SEQUENCE</scope>
    <source>
        <strain evidence="1">VPS92</strain>
        <plasmid evidence="1">pVPS92-VEB</plasmid>
    </source>
</reference>
<proteinExistence type="predicted"/>
<dbReference type="NCBIfam" id="NF003009">
    <property type="entry name" value="PRK03826.1"/>
    <property type="match status" value="1"/>
</dbReference>
<keyword evidence="1" id="KW-0614">Plasmid</keyword>
<dbReference type="RefSeq" id="WP_017190419.1">
    <property type="nucleotide sequence ID" value="NZ_JAESOU010000019.1"/>
</dbReference>
<accession>A0A1B1LRQ5</accession>
<geneLocation type="plasmid" evidence="1">
    <name>pVPS92-VEB</name>
</geneLocation>
<evidence type="ECO:0000313" key="1">
    <source>
        <dbReference type="EMBL" id="ANS55720.1"/>
    </source>
</evidence>
<dbReference type="AlphaFoldDB" id="A0A1B1LRQ5"/>
<dbReference type="Pfam" id="PF12917">
    <property type="entry name" value="YfbR-like"/>
    <property type="match status" value="1"/>
</dbReference>
<name>A0A1B1LRQ5_VIBPH</name>
<dbReference type="Gene3D" id="1.10.3210.10">
    <property type="entry name" value="Hypothetical protein af1432"/>
    <property type="match status" value="1"/>
</dbReference>